<dbReference type="Proteomes" id="UP000475545">
    <property type="component" value="Unassembled WGS sequence"/>
</dbReference>
<dbReference type="EMBL" id="WMBR01000005">
    <property type="protein sequence ID" value="MXP23494.1"/>
    <property type="molecule type" value="Genomic_DNA"/>
</dbReference>
<dbReference type="InterPro" id="IPR012340">
    <property type="entry name" value="NA-bd_OB-fold"/>
</dbReference>
<accession>A0A6L7GU00</accession>
<reference evidence="2 3" key="1">
    <citation type="submission" date="2019-11" db="EMBL/GenBank/DDBJ databases">
        <title>Gordonia sp. nov., a novel actinobacterium isolated from mangrove soil in Hainan.</title>
        <authorList>
            <person name="Huang X."/>
            <person name="Xie Y."/>
            <person name="Chu X."/>
            <person name="Xiao K."/>
        </authorList>
    </citation>
    <scope>NUCLEOTIDE SEQUENCE [LARGE SCALE GENOMIC DNA]</scope>
    <source>
        <strain evidence="2 3">HNM0687</strain>
    </source>
</reference>
<gene>
    <name evidence="2" type="ORF">GIY30_19320</name>
</gene>
<proteinExistence type="predicted"/>
<evidence type="ECO:0000259" key="1">
    <source>
        <dbReference type="Pfam" id="PF01796"/>
    </source>
</evidence>
<protein>
    <recommendedName>
        <fullName evidence="1">ChsH2 C-terminal OB-fold domain-containing protein</fullName>
    </recommendedName>
</protein>
<evidence type="ECO:0000313" key="2">
    <source>
        <dbReference type="EMBL" id="MXP23494.1"/>
    </source>
</evidence>
<dbReference type="SUPFAM" id="SSF50249">
    <property type="entry name" value="Nucleic acid-binding proteins"/>
    <property type="match status" value="1"/>
</dbReference>
<dbReference type="RefSeq" id="WP_160903648.1">
    <property type="nucleotide sequence ID" value="NZ_CP102850.1"/>
</dbReference>
<organism evidence="2 3">
    <name type="scientific">Gordonia mangrovi</name>
    <dbReference type="NCBI Taxonomy" id="2665643"/>
    <lineage>
        <taxon>Bacteria</taxon>
        <taxon>Bacillati</taxon>
        <taxon>Actinomycetota</taxon>
        <taxon>Actinomycetes</taxon>
        <taxon>Mycobacteriales</taxon>
        <taxon>Gordoniaceae</taxon>
        <taxon>Gordonia</taxon>
    </lineage>
</organism>
<keyword evidence="3" id="KW-1185">Reference proteome</keyword>
<name>A0A6L7GU00_9ACTN</name>
<sequence>METTRTPVAEGLFTRADGEAQLIASRRLSDGSVSFPAAPEGDDVETILLSSTGTLFTWTTQQFPPPSPPYAGVVDKTSFEPYAVGYVEFPEGVLVEGRLTVRDPEQLTIGQEMTVVLVPFTVAGESPHEVETFAFAPAGARDEAGVDAAETGAR</sequence>
<dbReference type="AlphaFoldDB" id="A0A6L7GU00"/>
<feature type="domain" description="ChsH2 C-terminal OB-fold" evidence="1">
    <location>
        <begin position="49"/>
        <end position="117"/>
    </location>
</feature>
<dbReference type="Pfam" id="PF01796">
    <property type="entry name" value="OB_ChsH2_C"/>
    <property type="match status" value="1"/>
</dbReference>
<comment type="caution">
    <text evidence="2">The sequence shown here is derived from an EMBL/GenBank/DDBJ whole genome shotgun (WGS) entry which is preliminary data.</text>
</comment>
<dbReference type="InterPro" id="IPR002878">
    <property type="entry name" value="ChsH2_C"/>
</dbReference>
<evidence type="ECO:0000313" key="3">
    <source>
        <dbReference type="Proteomes" id="UP000475545"/>
    </source>
</evidence>